<dbReference type="Pfam" id="PF13565">
    <property type="entry name" value="HTH_32"/>
    <property type="match status" value="1"/>
</dbReference>
<protein>
    <recommendedName>
        <fullName evidence="2">Helix-turn-helix domain-containing protein</fullName>
    </recommendedName>
</protein>
<evidence type="ECO:0008006" key="2">
    <source>
        <dbReference type="Google" id="ProtNLM"/>
    </source>
</evidence>
<dbReference type="EMBL" id="UOFB01000245">
    <property type="protein sequence ID" value="VAW48209.1"/>
    <property type="molecule type" value="Genomic_DNA"/>
</dbReference>
<proteinExistence type="predicted"/>
<dbReference type="InterPro" id="IPR009057">
    <property type="entry name" value="Homeodomain-like_sf"/>
</dbReference>
<evidence type="ECO:0000313" key="1">
    <source>
        <dbReference type="EMBL" id="VAW48209.1"/>
    </source>
</evidence>
<gene>
    <name evidence="1" type="ORF">MNBD_GAMMA04-1023</name>
</gene>
<name>A0A3B0WFP7_9ZZZZ</name>
<reference evidence="1" key="1">
    <citation type="submission" date="2018-06" db="EMBL/GenBank/DDBJ databases">
        <authorList>
            <person name="Zhirakovskaya E."/>
        </authorList>
    </citation>
    <scope>NUCLEOTIDE SEQUENCE</scope>
</reference>
<dbReference type="AlphaFoldDB" id="A0A3B0WFP7"/>
<organism evidence="1">
    <name type="scientific">hydrothermal vent metagenome</name>
    <dbReference type="NCBI Taxonomy" id="652676"/>
    <lineage>
        <taxon>unclassified sequences</taxon>
        <taxon>metagenomes</taxon>
        <taxon>ecological metagenomes</taxon>
    </lineage>
</organism>
<sequence length="157" mass="17837">PTNYRINLTGKECSVLEQLVRTQTTPQNKVRRAKIILLANEECMNNKQIAEKLSIDSSDVTVWTKRWIERAGDEIEERVSDLPRSGAPSRITPEQWCQIMALACEPPENYQLPITHWSHKELAREVVKQGIVETISATHLGDFLKKQTYSHTAVAIG</sequence>
<dbReference type="SUPFAM" id="SSF46689">
    <property type="entry name" value="Homeodomain-like"/>
    <property type="match status" value="1"/>
</dbReference>
<accession>A0A3B0WFP7</accession>
<feature type="non-terminal residue" evidence="1">
    <location>
        <position position="1"/>
    </location>
</feature>